<organism evidence="2 3">
    <name type="scientific">Paraburkholderia antibiotica</name>
    <dbReference type="NCBI Taxonomy" id="2728839"/>
    <lineage>
        <taxon>Bacteria</taxon>
        <taxon>Pseudomonadati</taxon>
        <taxon>Pseudomonadota</taxon>
        <taxon>Betaproteobacteria</taxon>
        <taxon>Burkholderiales</taxon>
        <taxon>Burkholderiaceae</taxon>
        <taxon>Paraburkholderia</taxon>
    </lineage>
</organism>
<name>A0A7Y0A125_9BURK</name>
<protein>
    <submittedName>
        <fullName evidence="2">Uncharacterized protein</fullName>
    </submittedName>
</protein>
<evidence type="ECO:0000313" key="3">
    <source>
        <dbReference type="Proteomes" id="UP000583127"/>
    </source>
</evidence>
<reference evidence="2 3" key="1">
    <citation type="submission" date="2020-04" db="EMBL/GenBank/DDBJ databases">
        <title>Paraburkholderia sp. G-4-1-8 isolated from soil.</title>
        <authorList>
            <person name="Dahal R.H."/>
        </authorList>
    </citation>
    <scope>NUCLEOTIDE SEQUENCE [LARGE SCALE GENOMIC DNA]</scope>
    <source>
        <strain evidence="2 3">G-4-1-8</strain>
    </source>
</reference>
<accession>A0A7Y0A125</accession>
<comment type="caution">
    <text evidence="2">The sequence shown here is derived from an EMBL/GenBank/DDBJ whole genome shotgun (WGS) entry which is preliminary data.</text>
</comment>
<dbReference type="RefSeq" id="WP_169500733.1">
    <property type="nucleotide sequence ID" value="NZ_JABBFZ010000022.1"/>
</dbReference>
<sequence>MHPYQKRQAKSTRADRRATNRHHEKMLRKGGKTLQKATADVSRLHAEGHALMWYACRCGHRERTWNSRDDVVPYMVPCPSCGRTSLAHVDFERDEVSKRYEPHEGQRVFVDMARDQAEMIVERAFARLGLDRDHKNFASTVDELLGHTSGGSPLVAIAGDVAYYAPRVRMDGDAD</sequence>
<evidence type="ECO:0000256" key="1">
    <source>
        <dbReference type="SAM" id="MobiDB-lite"/>
    </source>
</evidence>
<proteinExistence type="predicted"/>
<feature type="compositionally biased region" description="Basic residues" evidence="1">
    <location>
        <begin position="1"/>
        <end position="10"/>
    </location>
</feature>
<evidence type="ECO:0000313" key="2">
    <source>
        <dbReference type="EMBL" id="NML34551.1"/>
    </source>
</evidence>
<feature type="compositionally biased region" description="Basic residues" evidence="1">
    <location>
        <begin position="19"/>
        <end position="31"/>
    </location>
</feature>
<feature type="region of interest" description="Disordered" evidence="1">
    <location>
        <begin position="1"/>
        <end position="31"/>
    </location>
</feature>
<gene>
    <name evidence="2" type="ORF">HHL14_27430</name>
</gene>
<keyword evidence="3" id="KW-1185">Reference proteome</keyword>
<dbReference type="Proteomes" id="UP000583127">
    <property type="component" value="Unassembled WGS sequence"/>
</dbReference>
<dbReference type="AlphaFoldDB" id="A0A7Y0A125"/>
<dbReference type="EMBL" id="JABBFZ010000022">
    <property type="protein sequence ID" value="NML34551.1"/>
    <property type="molecule type" value="Genomic_DNA"/>
</dbReference>